<sequence>MECGRGILISGDAKSNSIVYTNARLVVIVSVENPLHVFVYGEHARSGHRRAFLPQRRVSPPIASGSPPPTPPSDTVAIFYSFGTTGISKGLLCAGRTTILMQKFDFQDMLDAIQKHKVNNVPAVPPVILALKL</sequence>
<accession>A0A0L9V553</accession>
<dbReference type="Gene3D" id="3.40.50.980">
    <property type="match status" value="1"/>
</dbReference>
<evidence type="ECO:0000256" key="1">
    <source>
        <dbReference type="ARBA" id="ARBA00022598"/>
    </source>
</evidence>
<dbReference type="GO" id="GO:0016405">
    <property type="term" value="F:CoA-ligase activity"/>
    <property type="evidence" value="ECO:0007669"/>
    <property type="project" value="TreeGrafter"/>
</dbReference>
<evidence type="ECO:0000313" key="3">
    <source>
        <dbReference type="Proteomes" id="UP000053144"/>
    </source>
</evidence>
<dbReference type="Gramene" id="KOM50146">
    <property type="protein sequence ID" value="KOM50146"/>
    <property type="gene ID" value="LR48_Vigan08g097300"/>
</dbReference>
<organism evidence="2 3">
    <name type="scientific">Phaseolus angularis</name>
    <name type="common">Azuki bean</name>
    <name type="synonym">Vigna angularis</name>
    <dbReference type="NCBI Taxonomy" id="3914"/>
    <lineage>
        <taxon>Eukaryota</taxon>
        <taxon>Viridiplantae</taxon>
        <taxon>Streptophyta</taxon>
        <taxon>Embryophyta</taxon>
        <taxon>Tracheophyta</taxon>
        <taxon>Spermatophyta</taxon>
        <taxon>Magnoliopsida</taxon>
        <taxon>eudicotyledons</taxon>
        <taxon>Gunneridae</taxon>
        <taxon>Pentapetalae</taxon>
        <taxon>rosids</taxon>
        <taxon>fabids</taxon>
        <taxon>Fabales</taxon>
        <taxon>Fabaceae</taxon>
        <taxon>Papilionoideae</taxon>
        <taxon>50 kb inversion clade</taxon>
        <taxon>NPAAA clade</taxon>
        <taxon>indigoferoid/millettioid clade</taxon>
        <taxon>Phaseoleae</taxon>
        <taxon>Vigna</taxon>
    </lineage>
</organism>
<dbReference type="AlphaFoldDB" id="A0A0L9V553"/>
<evidence type="ECO:0008006" key="4">
    <source>
        <dbReference type="Google" id="ProtNLM"/>
    </source>
</evidence>
<dbReference type="PANTHER" id="PTHR24096">
    <property type="entry name" value="LONG-CHAIN-FATTY-ACID--COA LIGASE"/>
    <property type="match status" value="1"/>
</dbReference>
<evidence type="ECO:0000313" key="2">
    <source>
        <dbReference type="EMBL" id="KOM50146.1"/>
    </source>
</evidence>
<dbReference type="SUPFAM" id="SSF56801">
    <property type="entry name" value="Acetyl-CoA synthetase-like"/>
    <property type="match status" value="1"/>
</dbReference>
<dbReference type="Proteomes" id="UP000053144">
    <property type="component" value="Chromosome 8"/>
</dbReference>
<gene>
    <name evidence="2" type="ORF">LR48_Vigan08g097300</name>
</gene>
<keyword evidence="1" id="KW-0436">Ligase</keyword>
<reference evidence="3" key="1">
    <citation type="journal article" date="2015" name="Proc. Natl. Acad. Sci. U.S.A.">
        <title>Genome sequencing of adzuki bean (Vigna angularis) provides insight into high starch and low fat accumulation and domestication.</title>
        <authorList>
            <person name="Yang K."/>
            <person name="Tian Z."/>
            <person name="Chen C."/>
            <person name="Luo L."/>
            <person name="Zhao B."/>
            <person name="Wang Z."/>
            <person name="Yu L."/>
            <person name="Li Y."/>
            <person name="Sun Y."/>
            <person name="Li W."/>
            <person name="Chen Y."/>
            <person name="Li Y."/>
            <person name="Zhang Y."/>
            <person name="Ai D."/>
            <person name="Zhao J."/>
            <person name="Shang C."/>
            <person name="Ma Y."/>
            <person name="Wu B."/>
            <person name="Wang M."/>
            <person name="Gao L."/>
            <person name="Sun D."/>
            <person name="Zhang P."/>
            <person name="Guo F."/>
            <person name="Wang W."/>
            <person name="Li Y."/>
            <person name="Wang J."/>
            <person name="Varshney R.K."/>
            <person name="Wang J."/>
            <person name="Ling H.Q."/>
            <person name="Wan P."/>
        </authorList>
    </citation>
    <scope>NUCLEOTIDE SEQUENCE</scope>
    <source>
        <strain evidence="3">cv. Jingnong 6</strain>
    </source>
</reference>
<protein>
    <recommendedName>
        <fullName evidence="4">AMP-dependent synthetase/ligase domain-containing protein</fullName>
    </recommendedName>
</protein>
<name>A0A0L9V553_PHAAN</name>
<proteinExistence type="predicted"/>
<dbReference type="EMBL" id="CM003378">
    <property type="protein sequence ID" value="KOM50146.1"/>
    <property type="molecule type" value="Genomic_DNA"/>
</dbReference>
<dbReference type="PANTHER" id="PTHR24096:SF337">
    <property type="entry name" value="4-COUMARATE--COA LIGASE"/>
    <property type="match status" value="1"/>
</dbReference>
<dbReference type="STRING" id="3914.A0A0L9V553"/>